<feature type="compositionally biased region" description="Polar residues" evidence="2">
    <location>
        <begin position="326"/>
        <end position="338"/>
    </location>
</feature>
<dbReference type="PANTHER" id="PTHR37984">
    <property type="entry name" value="PROTEIN CBG26694"/>
    <property type="match status" value="1"/>
</dbReference>
<feature type="domain" description="Integrase catalytic" evidence="3">
    <location>
        <begin position="32"/>
        <end position="193"/>
    </location>
</feature>
<dbReference type="SUPFAM" id="SSF53098">
    <property type="entry name" value="Ribonuclease H-like"/>
    <property type="match status" value="1"/>
</dbReference>
<dbReference type="GO" id="GO:0003676">
    <property type="term" value="F:nucleic acid binding"/>
    <property type="evidence" value="ECO:0007669"/>
    <property type="project" value="InterPro"/>
</dbReference>
<dbReference type="Gene3D" id="3.30.420.10">
    <property type="entry name" value="Ribonuclease H-like superfamily/Ribonuclease H"/>
    <property type="match status" value="1"/>
</dbReference>
<dbReference type="Proteomes" id="UP000076858">
    <property type="component" value="Unassembled WGS sequence"/>
</dbReference>
<gene>
    <name evidence="4" type="ORF">APZ42_015663</name>
</gene>
<proteinExistence type="predicted"/>
<organism evidence="4 5">
    <name type="scientific">Daphnia magna</name>
    <dbReference type="NCBI Taxonomy" id="35525"/>
    <lineage>
        <taxon>Eukaryota</taxon>
        <taxon>Metazoa</taxon>
        <taxon>Ecdysozoa</taxon>
        <taxon>Arthropoda</taxon>
        <taxon>Crustacea</taxon>
        <taxon>Branchiopoda</taxon>
        <taxon>Diplostraca</taxon>
        <taxon>Cladocera</taxon>
        <taxon>Anomopoda</taxon>
        <taxon>Daphniidae</taxon>
        <taxon>Daphnia</taxon>
    </lineage>
</organism>
<feature type="region of interest" description="Disordered" evidence="2">
    <location>
        <begin position="326"/>
        <end position="364"/>
    </location>
</feature>
<dbReference type="STRING" id="35525.A0A162NT74"/>
<dbReference type="Pfam" id="PF00665">
    <property type="entry name" value="rve"/>
    <property type="match status" value="1"/>
</dbReference>
<accession>A0A162NT74</accession>
<dbReference type="EMBL" id="LRGB01000547">
    <property type="protein sequence ID" value="KZS18245.1"/>
    <property type="molecule type" value="Genomic_DNA"/>
</dbReference>
<reference evidence="4 5" key="1">
    <citation type="submission" date="2016-03" db="EMBL/GenBank/DDBJ databases">
        <title>EvidentialGene: Evidence-directed Construction of Genes on Genomes.</title>
        <authorList>
            <person name="Gilbert D.G."/>
            <person name="Choi J.-H."/>
            <person name="Mockaitis K."/>
            <person name="Colbourne J."/>
            <person name="Pfrender M."/>
        </authorList>
    </citation>
    <scope>NUCLEOTIDE SEQUENCE [LARGE SCALE GENOMIC DNA]</scope>
    <source>
        <strain evidence="4 5">Xinb3</strain>
        <tissue evidence="4">Complete organism</tissue>
    </source>
</reference>
<evidence type="ECO:0000259" key="3">
    <source>
        <dbReference type="PROSITE" id="PS50994"/>
    </source>
</evidence>
<dbReference type="AlphaFoldDB" id="A0A162NT74"/>
<evidence type="ECO:0000256" key="2">
    <source>
        <dbReference type="SAM" id="MobiDB-lite"/>
    </source>
</evidence>
<dbReference type="FunFam" id="3.30.420.10:FF:000032">
    <property type="entry name" value="Retrovirus-related Pol polyprotein from transposon 297-like Protein"/>
    <property type="match status" value="1"/>
</dbReference>
<evidence type="ECO:0000313" key="5">
    <source>
        <dbReference type="Proteomes" id="UP000076858"/>
    </source>
</evidence>
<evidence type="ECO:0000313" key="4">
    <source>
        <dbReference type="EMBL" id="KZS18245.1"/>
    </source>
</evidence>
<feature type="compositionally biased region" description="Basic and acidic residues" evidence="2">
    <location>
        <begin position="391"/>
        <end position="404"/>
    </location>
</feature>
<feature type="region of interest" description="Disordered" evidence="2">
    <location>
        <begin position="391"/>
        <end position="429"/>
    </location>
</feature>
<protein>
    <recommendedName>
        <fullName evidence="3">Integrase catalytic domain-containing protein</fullName>
    </recommendedName>
</protein>
<dbReference type="OrthoDB" id="6372225at2759"/>
<keyword evidence="1" id="KW-0175">Coiled coil</keyword>
<feature type="region of interest" description="Disordered" evidence="2">
    <location>
        <begin position="442"/>
        <end position="467"/>
    </location>
</feature>
<dbReference type="InterPro" id="IPR012337">
    <property type="entry name" value="RNaseH-like_sf"/>
</dbReference>
<sequence length="708" mass="81636">MREDIKEYCRVCKTCLANTKTAYRTFLHPHELAKVPFDVVGMDFMVPFNPPSTRNNKHIMVITNYLTKWPEVIALPDLTALTTADAFLNLIVQRHGLPKAIVSDRGSNFTSTIFRHLCKFLNIDQRLTTACQPAGNGHTETFNRTITTMLRKELEDGCHDNWENILGEVCFAYRTSIHSSTPQSPFFMLYGRDANLPINNFLEAMTAPMASPSYNVGSLFERLQMSLQRARKENKKARERQREQYNKRAVIQDYKVGDKVLLRIKLFPHAESKKFVSKFQGLYRITKVYENKIVDIADNSLVSKRVHFNRLRPLFEAMIWKDETCPTFQPATRSPSPKSNHRPENKEEEPYDIDGSHSGNCNSSQAVNLTEENVVTHQQTEISTIDQAYKSTKETNHCQHEPSKPLDNQPIDQPPSATKRAIKQTKKKINRKNLRQAYAVFKHEENEENRQSSPNHQQKMAEGHDGNPFNLNLFSKEELLSFEQVWGKGFCDFSEDEISEEFSKLYITPPKDDLDRGWEEFYTSKGAPAARINITFKTETIQCGPQPRYNNFTIATNGWELATYRECYWRKKYVNFHGKHHVYRNGTWMKAEVTLIQPERNWPTTFRYDDGNSYEYEPQANPAYDNLAGSHVDFVADIAATMAEQNINDNGGSYPIRTIILTPKEKPDISNYVTWWETIKIATVADGRLKRIPGRNLTGRGVMKRKLA</sequence>
<dbReference type="PROSITE" id="PS50994">
    <property type="entry name" value="INTEGRASE"/>
    <property type="match status" value="1"/>
</dbReference>
<dbReference type="InterPro" id="IPR001584">
    <property type="entry name" value="Integrase_cat-core"/>
</dbReference>
<feature type="compositionally biased region" description="Basic residues" evidence="2">
    <location>
        <begin position="420"/>
        <end position="429"/>
    </location>
</feature>
<keyword evidence="5" id="KW-1185">Reference proteome</keyword>
<dbReference type="PANTHER" id="PTHR37984:SF5">
    <property type="entry name" value="PROTEIN NYNRIN-LIKE"/>
    <property type="match status" value="1"/>
</dbReference>
<feature type="coiled-coil region" evidence="1">
    <location>
        <begin position="220"/>
        <end position="247"/>
    </location>
</feature>
<comment type="caution">
    <text evidence="4">The sequence shown here is derived from an EMBL/GenBank/DDBJ whole genome shotgun (WGS) entry which is preliminary data.</text>
</comment>
<dbReference type="GO" id="GO:0015074">
    <property type="term" value="P:DNA integration"/>
    <property type="evidence" value="ECO:0007669"/>
    <property type="project" value="InterPro"/>
</dbReference>
<evidence type="ECO:0000256" key="1">
    <source>
        <dbReference type="SAM" id="Coils"/>
    </source>
</evidence>
<dbReference type="InterPro" id="IPR036397">
    <property type="entry name" value="RNaseH_sf"/>
</dbReference>
<dbReference type="InterPro" id="IPR050951">
    <property type="entry name" value="Retrovirus_Pol_polyprotein"/>
</dbReference>
<name>A0A162NT74_9CRUS</name>